<dbReference type="Pfam" id="PF07690">
    <property type="entry name" value="MFS_1"/>
    <property type="match status" value="2"/>
</dbReference>
<feature type="transmembrane region" description="Helical" evidence="6">
    <location>
        <begin position="6"/>
        <end position="23"/>
    </location>
</feature>
<accession>A0A1N7JSN4</accession>
<dbReference type="InterPro" id="IPR011701">
    <property type="entry name" value="MFS"/>
</dbReference>
<dbReference type="GO" id="GO:0005886">
    <property type="term" value="C:plasma membrane"/>
    <property type="evidence" value="ECO:0007669"/>
    <property type="project" value="UniProtKB-SubCell"/>
</dbReference>
<feature type="domain" description="Major facilitator superfamily (MFS) profile" evidence="7">
    <location>
        <begin position="9"/>
        <end position="426"/>
    </location>
</feature>
<keyword evidence="2" id="KW-0813">Transport</keyword>
<feature type="transmembrane region" description="Helical" evidence="6">
    <location>
        <begin position="163"/>
        <end position="183"/>
    </location>
</feature>
<reference evidence="9" key="1">
    <citation type="submission" date="2017-01" db="EMBL/GenBank/DDBJ databases">
        <authorList>
            <person name="Varghese N."/>
            <person name="Submissions S."/>
        </authorList>
    </citation>
    <scope>NUCLEOTIDE SEQUENCE [LARGE SCALE GENOMIC DNA]</scope>
    <source>
        <strain evidence="9">DSM 16176</strain>
    </source>
</reference>
<evidence type="ECO:0000256" key="5">
    <source>
        <dbReference type="ARBA" id="ARBA00023136"/>
    </source>
</evidence>
<evidence type="ECO:0000313" key="9">
    <source>
        <dbReference type="Proteomes" id="UP000186156"/>
    </source>
</evidence>
<dbReference type="STRING" id="252246.SAMN05421799_101160"/>
<evidence type="ECO:0000256" key="6">
    <source>
        <dbReference type="SAM" id="Phobius"/>
    </source>
</evidence>
<name>A0A1N7JSN4_9BACL</name>
<dbReference type="InterPro" id="IPR050382">
    <property type="entry name" value="MFS_Na/Anion_cotransporter"/>
</dbReference>
<dbReference type="CDD" id="cd17319">
    <property type="entry name" value="MFS_ExuT_GudP_like"/>
    <property type="match status" value="1"/>
</dbReference>
<dbReference type="PANTHER" id="PTHR11662:SF399">
    <property type="entry name" value="FI19708P1-RELATED"/>
    <property type="match status" value="1"/>
</dbReference>
<keyword evidence="3 6" id="KW-0812">Transmembrane</keyword>
<feature type="transmembrane region" description="Helical" evidence="6">
    <location>
        <begin position="371"/>
        <end position="394"/>
    </location>
</feature>
<gene>
    <name evidence="8" type="ORF">SAMN05421799_101160</name>
</gene>
<keyword evidence="4 6" id="KW-1133">Transmembrane helix</keyword>
<keyword evidence="5 6" id="KW-0472">Membrane</keyword>
<dbReference type="Proteomes" id="UP000186156">
    <property type="component" value="Unassembled WGS sequence"/>
</dbReference>
<dbReference type="AlphaFoldDB" id="A0A1N7JSN4"/>
<dbReference type="GO" id="GO:0022857">
    <property type="term" value="F:transmembrane transporter activity"/>
    <property type="evidence" value="ECO:0007669"/>
    <property type="project" value="InterPro"/>
</dbReference>
<feature type="transmembrane region" description="Helical" evidence="6">
    <location>
        <begin position="337"/>
        <end position="359"/>
    </location>
</feature>
<dbReference type="PANTHER" id="PTHR11662">
    <property type="entry name" value="SOLUTE CARRIER FAMILY 17"/>
    <property type="match status" value="1"/>
</dbReference>
<organism evidence="8 9">
    <name type="scientific">Alicyclobacillus vulcanalis</name>
    <dbReference type="NCBI Taxonomy" id="252246"/>
    <lineage>
        <taxon>Bacteria</taxon>
        <taxon>Bacillati</taxon>
        <taxon>Bacillota</taxon>
        <taxon>Bacilli</taxon>
        <taxon>Bacillales</taxon>
        <taxon>Alicyclobacillaceae</taxon>
        <taxon>Alicyclobacillus</taxon>
    </lineage>
</organism>
<dbReference type="PROSITE" id="PS50850">
    <property type="entry name" value="MFS"/>
    <property type="match status" value="1"/>
</dbReference>
<dbReference type="RefSeq" id="WP_076344093.1">
    <property type="nucleotide sequence ID" value="NZ_FTOO01000001.1"/>
</dbReference>
<feature type="transmembrane region" description="Helical" evidence="6">
    <location>
        <begin position="241"/>
        <end position="260"/>
    </location>
</feature>
<evidence type="ECO:0000256" key="4">
    <source>
        <dbReference type="ARBA" id="ARBA00022989"/>
    </source>
</evidence>
<proteinExistence type="predicted"/>
<evidence type="ECO:0000256" key="3">
    <source>
        <dbReference type="ARBA" id="ARBA00022692"/>
    </source>
</evidence>
<comment type="subcellular location">
    <subcellularLocation>
        <location evidence="1">Cell membrane</location>
        <topology evidence="1">Multi-pass membrane protein</topology>
    </subcellularLocation>
</comment>
<sequence length="442" mass="49449">MATRFRWVIIGLLFFITVVNYIDRSAISYAIGDIAQVLHLNDSQIGMILGAFGIGYMITTFFGGIWVDHVGARWALFFASLLWSLSIGLTGVAASFAIIYAMRILLGVAEGPNFPAVNRAVGDWLSPRERAIALSNSLVAVPLALAIGAPIVTSLILAVTWRWMFIILGIVGLIWVPVWFFLFRDFPEHSRHVNDEELRHIRASESVDRTRPAKEMRFRQAHHVSSGTLWKYLLVNRTLMANNWSFFVFGYYLFFFMTWLPSYLKSEYHLNLKSVGAFSILPWALATVLLWLVGYLSDGILRRTGSLRLARSYPIWISQLLSALCVLPLTFTHDLTTAIVFITLAVGFGMSANSTFYAMNVDLMRERTGTALGVMDTFFAAAGFLAPVITGWIVNATGSFKSAFWLMAVLAATSVLAVLIFHQPDKQRRIEADLTSSRTLPH</sequence>
<feature type="transmembrane region" description="Helical" evidence="6">
    <location>
        <begin position="44"/>
        <end position="67"/>
    </location>
</feature>
<protein>
    <submittedName>
        <fullName evidence="8">Sugar phosphate permease</fullName>
    </submittedName>
</protein>
<keyword evidence="9" id="KW-1185">Reference proteome</keyword>
<feature type="transmembrane region" description="Helical" evidence="6">
    <location>
        <begin position="400"/>
        <end position="421"/>
    </location>
</feature>
<dbReference type="EMBL" id="FTOO01000001">
    <property type="protein sequence ID" value="SIS52337.1"/>
    <property type="molecule type" value="Genomic_DNA"/>
</dbReference>
<feature type="transmembrane region" description="Helical" evidence="6">
    <location>
        <begin position="313"/>
        <end position="331"/>
    </location>
</feature>
<evidence type="ECO:0000313" key="8">
    <source>
        <dbReference type="EMBL" id="SIS52337.1"/>
    </source>
</evidence>
<dbReference type="Gene3D" id="1.20.1250.20">
    <property type="entry name" value="MFS general substrate transporter like domains"/>
    <property type="match status" value="2"/>
</dbReference>
<feature type="transmembrane region" description="Helical" evidence="6">
    <location>
        <begin position="280"/>
        <end position="301"/>
    </location>
</feature>
<dbReference type="InterPro" id="IPR036259">
    <property type="entry name" value="MFS_trans_sf"/>
</dbReference>
<dbReference type="InterPro" id="IPR020846">
    <property type="entry name" value="MFS_dom"/>
</dbReference>
<dbReference type="SUPFAM" id="SSF103473">
    <property type="entry name" value="MFS general substrate transporter"/>
    <property type="match status" value="1"/>
</dbReference>
<dbReference type="OrthoDB" id="6360at2"/>
<evidence type="ECO:0000256" key="2">
    <source>
        <dbReference type="ARBA" id="ARBA00022448"/>
    </source>
</evidence>
<evidence type="ECO:0000259" key="7">
    <source>
        <dbReference type="PROSITE" id="PS50850"/>
    </source>
</evidence>
<feature type="transmembrane region" description="Helical" evidence="6">
    <location>
        <begin position="73"/>
        <end position="100"/>
    </location>
</feature>
<feature type="transmembrane region" description="Helical" evidence="6">
    <location>
        <begin position="138"/>
        <end position="157"/>
    </location>
</feature>
<evidence type="ECO:0000256" key="1">
    <source>
        <dbReference type="ARBA" id="ARBA00004651"/>
    </source>
</evidence>